<dbReference type="GO" id="GO:0005524">
    <property type="term" value="F:ATP binding"/>
    <property type="evidence" value="ECO:0007669"/>
    <property type="project" value="UniProtKB-KW"/>
</dbReference>
<feature type="non-terminal residue" evidence="9">
    <location>
        <position position="1"/>
    </location>
</feature>
<feature type="domain" description="ABC transporter" evidence="8">
    <location>
        <begin position="453"/>
        <end position="684"/>
    </location>
</feature>
<dbReference type="Pfam" id="PF00005">
    <property type="entry name" value="ABC_tran"/>
    <property type="match status" value="2"/>
</dbReference>
<keyword evidence="2 7" id="KW-0812">Transmembrane</keyword>
<dbReference type="SMART" id="SM00382">
    <property type="entry name" value="AAA"/>
    <property type="match status" value="2"/>
</dbReference>
<dbReference type="EMBL" id="GDAI01000225">
    <property type="protein sequence ID" value="JAI17378.1"/>
    <property type="molecule type" value="mRNA"/>
</dbReference>
<dbReference type="GO" id="GO:0016887">
    <property type="term" value="F:ATP hydrolysis activity"/>
    <property type="evidence" value="ECO:0007669"/>
    <property type="project" value="InterPro"/>
</dbReference>
<feature type="transmembrane region" description="Helical" evidence="7">
    <location>
        <begin position="1179"/>
        <end position="1198"/>
    </location>
</feature>
<keyword evidence="3" id="KW-0547">Nucleotide-binding</keyword>
<evidence type="ECO:0000256" key="4">
    <source>
        <dbReference type="ARBA" id="ARBA00022840"/>
    </source>
</evidence>
<evidence type="ECO:0000256" key="7">
    <source>
        <dbReference type="SAM" id="Phobius"/>
    </source>
</evidence>
<dbReference type="GO" id="GO:0140359">
    <property type="term" value="F:ABC-type transporter activity"/>
    <property type="evidence" value="ECO:0007669"/>
    <property type="project" value="InterPro"/>
</dbReference>
<feature type="transmembrane region" description="Helical" evidence="7">
    <location>
        <begin position="1087"/>
        <end position="1107"/>
    </location>
</feature>
<feature type="transmembrane region" description="Helical" evidence="7">
    <location>
        <begin position="394"/>
        <end position="416"/>
    </location>
</feature>
<comment type="subcellular location">
    <subcellularLocation>
        <location evidence="1">Membrane</location>
        <topology evidence="1">Multi-pass membrane protein</topology>
    </subcellularLocation>
</comment>
<evidence type="ECO:0000256" key="5">
    <source>
        <dbReference type="ARBA" id="ARBA00022989"/>
    </source>
</evidence>
<dbReference type="GO" id="GO:0016020">
    <property type="term" value="C:membrane"/>
    <property type="evidence" value="ECO:0007669"/>
    <property type="project" value="UniProtKB-SubCell"/>
</dbReference>
<protein>
    <submittedName>
        <fullName evidence="9">Putative lipid exporter abca1</fullName>
    </submittedName>
</protein>
<dbReference type="FunFam" id="3.40.50.300:FF:000933">
    <property type="entry name" value="ABC transporter A family member 7"/>
    <property type="match status" value="1"/>
</dbReference>
<dbReference type="InterPro" id="IPR003593">
    <property type="entry name" value="AAA+_ATPase"/>
</dbReference>
<feature type="domain" description="ABC transporter" evidence="8">
    <location>
        <begin position="1254"/>
        <end position="1484"/>
    </location>
</feature>
<evidence type="ECO:0000256" key="3">
    <source>
        <dbReference type="ARBA" id="ARBA00022741"/>
    </source>
</evidence>
<dbReference type="FunFam" id="3.40.50.300:FF:002470">
    <property type="entry name" value="ABC transporter, putative"/>
    <property type="match status" value="1"/>
</dbReference>
<feature type="transmembrane region" description="Helical" evidence="7">
    <location>
        <begin position="291"/>
        <end position="314"/>
    </location>
</feature>
<dbReference type="PROSITE" id="PS50893">
    <property type="entry name" value="ABC_TRANSPORTER_2"/>
    <property type="match status" value="2"/>
</dbReference>
<evidence type="ECO:0000256" key="2">
    <source>
        <dbReference type="ARBA" id="ARBA00022692"/>
    </source>
</evidence>
<dbReference type="GO" id="GO:0005319">
    <property type="term" value="F:lipid transporter activity"/>
    <property type="evidence" value="ECO:0007669"/>
    <property type="project" value="TreeGrafter"/>
</dbReference>
<evidence type="ECO:0000256" key="1">
    <source>
        <dbReference type="ARBA" id="ARBA00004141"/>
    </source>
</evidence>
<dbReference type="InterPro" id="IPR017871">
    <property type="entry name" value="ABC_transporter-like_CS"/>
</dbReference>
<feature type="transmembrane region" description="Helical" evidence="7">
    <location>
        <begin position="264"/>
        <end position="285"/>
    </location>
</feature>
<dbReference type="InterPro" id="IPR013525">
    <property type="entry name" value="ABC2_TM"/>
</dbReference>
<keyword evidence="4" id="KW-0067">ATP-binding</keyword>
<evidence type="ECO:0000313" key="9">
    <source>
        <dbReference type="EMBL" id="JAI17378.1"/>
    </source>
</evidence>
<keyword evidence="5 7" id="KW-1133">Transmembrane helix</keyword>
<evidence type="ECO:0000256" key="6">
    <source>
        <dbReference type="ARBA" id="ARBA00023136"/>
    </source>
</evidence>
<dbReference type="PROSITE" id="PS00211">
    <property type="entry name" value="ABC_TRANSPORTER_1"/>
    <property type="match status" value="1"/>
</dbReference>
<dbReference type="PANTHER" id="PTHR19229:SF250">
    <property type="entry name" value="ABC TRANSPORTER DOMAIN-CONTAINING PROTEIN-RELATED"/>
    <property type="match status" value="1"/>
</dbReference>
<accession>A0A0K8TT98</accession>
<dbReference type="InterPro" id="IPR026082">
    <property type="entry name" value="ABCA"/>
</dbReference>
<evidence type="ECO:0000259" key="8">
    <source>
        <dbReference type="PROSITE" id="PS50893"/>
    </source>
</evidence>
<feature type="transmembrane region" description="Helical" evidence="7">
    <location>
        <begin position="321"/>
        <end position="341"/>
    </location>
</feature>
<feature type="transmembrane region" description="Helical" evidence="7">
    <location>
        <begin position="1060"/>
        <end position="1080"/>
    </location>
</feature>
<dbReference type="Pfam" id="PF12698">
    <property type="entry name" value="ABC2_membrane_3"/>
    <property type="match status" value="1"/>
</dbReference>
<dbReference type="InterPro" id="IPR003439">
    <property type="entry name" value="ABC_transporter-like_ATP-bd"/>
</dbReference>
<proteinExistence type="evidence at transcript level"/>
<feature type="transmembrane region" description="Helical" evidence="7">
    <location>
        <begin position="814"/>
        <end position="835"/>
    </location>
</feature>
<dbReference type="SUPFAM" id="SSF52540">
    <property type="entry name" value="P-loop containing nucleoside triphosphate hydrolases"/>
    <property type="match status" value="2"/>
</dbReference>
<dbReference type="PANTHER" id="PTHR19229">
    <property type="entry name" value="ATP-BINDING CASSETTE TRANSPORTER SUBFAMILY A ABCA"/>
    <property type="match status" value="1"/>
</dbReference>
<feature type="transmembrane region" description="Helical" evidence="7">
    <location>
        <begin position="1023"/>
        <end position="1048"/>
    </location>
</feature>
<organism evidence="9">
    <name type="scientific">Tabanus bromius</name>
    <name type="common">Band-eyed brown horse fly</name>
    <dbReference type="NCBI Taxonomy" id="304241"/>
    <lineage>
        <taxon>Eukaryota</taxon>
        <taxon>Metazoa</taxon>
        <taxon>Ecdysozoa</taxon>
        <taxon>Arthropoda</taxon>
        <taxon>Hexapoda</taxon>
        <taxon>Insecta</taxon>
        <taxon>Pterygota</taxon>
        <taxon>Neoptera</taxon>
        <taxon>Endopterygota</taxon>
        <taxon>Diptera</taxon>
        <taxon>Brachycera</taxon>
        <taxon>Tabanomorpha</taxon>
        <taxon>Tabanoidea</taxon>
        <taxon>Tabanidae</taxon>
        <taxon>Tabanus</taxon>
    </lineage>
</organism>
<reference evidence="9" key="1">
    <citation type="journal article" date="2015" name="Insect Biochem. Mol. Biol.">
        <title>An insight into the sialome of the horse fly, Tabanus bromius.</title>
        <authorList>
            <person name="Ribeiro J.M."/>
            <person name="Kazimirova M."/>
            <person name="Takac P."/>
            <person name="Andersen J.F."/>
            <person name="Francischetti I.M."/>
        </authorList>
    </citation>
    <scope>NUCLEOTIDE SEQUENCE</scope>
</reference>
<sequence>FRLFLWKNLKYVKSNWITTSILTLACCALFVIYEAVTHYSIQSENWIYTPKPELDLLQEFSLQNGEVICYCPDTPELEEFMWKIREMFEIPYNGIIPYKTAGEMYEFLNGKKQTRSFGIEFHNFPDGTARSPSNLVNYTISTTHGDISTNEVYLNDKRPVRRRDYDDYTSSGFLILQRVIDKNFIKMSGREYPFELEVSPFPKRAIEEYDCAKVTYFGMIFLLTTYVSLLVTMLIPLVEEKDDGIKEFISLGTQYRFVNEVTFVIVRVLLYIPIVGVAIFAGYFWESLNPINVGVTIVFLGLYIISLMCYTLLISVCFQSVFFAKVAGTLLYLIHLFFYNIGNYLYVDFTYISNGKAFLEGIRTFTSFINKDRQFSLDDLNRTVLSGTWSLANIFIWLFFQCVLYTLLYIYFSIVFPGRGGIPQKFYFPFQPSYWKKNKNFNPNNWNSNNHAVQVRKLSKVYKRGFNRTKVAVDGIDMNIKKNNITVLLGHNGAGKTTTLNMIVGMTPKTSGEIQVSGASEISEYRHLIGYCPQHSIFMKYLTCEEHLQFFGQLKGLDAITAAKEAKIILDKLRLNDKAREQGKHLSGGMKRKLSLGIAISGRTKIVILDEPSSGLDPESRRELWDILLSIRKTQAVLVTTHFMEEAEVLGDTVAIMSHGKLVCCDSIPNLKKEYGSGYVLKLLLDGQNDPRILNFVQEFVEEACVKSFVSPTLSISLPYKSKEKYADLLSALEVSKADLKIKTISVTNTTLEDVFLNCEKTTEDMTDSFAKETTNLSYETLEMNTNEGHIRSDKIHYCYAVVYKKIKYLQREWMYVAFMFLIPVLAMVLSYQAMSSVNSMDVVQSKLTFNVNHLSENRIYLKIPSEFNQFRNYLAIEIERANATSVLITEDISVNDYLLQLHEQNLNDYYDNILGAIEIIPNDGQHLIRMYYSVNAIHSSSIMLNLVDDALAKLAMGENAKIQTSNMPIKKSLIVSRGRLEFFSHIMPLGFFLYILFYVSLPFKEEKSEFKKLQNVPAIPYWFSYFTFDIMLHFLFCWILLGLQCAIDYQNIYTVTEKIWITMLLILYGVGYMPLMYVFSTIFKTMSGLSTCLFTLFLVSSILPLITSSNVQSMSDYEGLIYILNLIPDFSLKHQLHIVNENYFISRRNNLVKSGKDENFATYSHTYEIKQPINQMPAYFLALFFTMILWLGILIFLDNVERREKLSENLSPNRCMKGTSNEISCNTQNEDVQKEKQFVEDIVAGSKLEYYSLVVHDLQKTYGRMRVVRGINFAVKSGECFGLLGLNGAGKTSTFQMITGNRRITAGEVYINGYSCSSNQHIYKAQFGYCPQVDALNKFMTGRETLIYFGLLRGMSFSEASYDASYWLKQLDLQKYENIPVREYSGGTKRKLNTAIAMIGQPSVIFLDEPTTGVDPKSRRFIWECIQSKQKQNSTIILTSHSMDECEFLCNRLAIMARGELKCIGFIPYLKDTIGKGCSFTFKMKENIKKSNRRLNEFELEVDSRFQNALKSEEHGEFVTYSLQKQKVVWSEIFRTLHSLYIEFDDVIDDYNVNETTLEDVFLKCE</sequence>
<keyword evidence="6 7" id="KW-0472">Membrane</keyword>
<dbReference type="InterPro" id="IPR027417">
    <property type="entry name" value="P-loop_NTPase"/>
</dbReference>
<feature type="transmembrane region" description="Helical" evidence="7">
    <location>
        <begin position="983"/>
        <end position="1002"/>
    </location>
</feature>
<dbReference type="CDD" id="cd03263">
    <property type="entry name" value="ABC_subfamily_A"/>
    <property type="match status" value="2"/>
</dbReference>
<feature type="transmembrane region" description="Helical" evidence="7">
    <location>
        <begin position="216"/>
        <end position="238"/>
    </location>
</feature>
<name>A0A0K8TT98_TABBR</name>
<dbReference type="Gene3D" id="3.40.50.300">
    <property type="entry name" value="P-loop containing nucleotide triphosphate hydrolases"/>
    <property type="match status" value="2"/>
</dbReference>